<reference evidence="7" key="1">
    <citation type="submission" date="2017-04" db="EMBL/GenBank/DDBJ databases">
        <title>Unexpected and diverse lifestyles within the genus Limnohabitans.</title>
        <authorList>
            <person name="Kasalicky V."/>
            <person name="Mehrshad M."/>
            <person name="Andrei S.-A."/>
            <person name="Salcher M."/>
            <person name="Kratochvilova H."/>
            <person name="Simek K."/>
            <person name="Ghai R."/>
        </authorList>
    </citation>
    <scope>NUCLEOTIDE SEQUENCE [LARGE SCALE GENOMIC DNA]</scope>
    <source>
        <strain evidence="7">II-D5</strain>
    </source>
</reference>
<dbReference type="STRING" id="1293045.H663_16685"/>
<dbReference type="RefSeq" id="WP_053175383.1">
    <property type="nucleotide sequence ID" value="NZ_LFYT02000014.1"/>
</dbReference>
<evidence type="ECO:0000256" key="4">
    <source>
        <dbReference type="ARBA" id="ARBA00023136"/>
    </source>
</evidence>
<proteinExistence type="predicted"/>
<evidence type="ECO:0000256" key="5">
    <source>
        <dbReference type="SAM" id="Phobius"/>
    </source>
</evidence>
<dbReference type="Pfam" id="PF06271">
    <property type="entry name" value="RDD"/>
    <property type="match status" value="1"/>
</dbReference>
<dbReference type="AlphaFoldDB" id="A0A2T7UCU8"/>
<keyword evidence="3 5" id="KW-1133">Transmembrane helix</keyword>
<gene>
    <name evidence="7" type="ORF">H663_012070</name>
</gene>
<name>A0A2T7UCU8_9BURK</name>
<dbReference type="GO" id="GO:0016020">
    <property type="term" value="C:membrane"/>
    <property type="evidence" value="ECO:0007669"/>
    <property type="project" value="UniProtKB-SubCell"/>
</dbReference>
<evidence type="ECO:0000259" key="6">
    <source>
        <dbReference type="Pfam" id="PF06271"/>
    </source>
</evidence>
<feature type="transmembrane region" description="Helical" evidence="5">
    <location>
        <begin position="68"/>
        <end position="86"/>
    </location>
</feature>
<comment type="caution">
    <text evidence="7">The sequence shown here is derived from an EMBL/GenBank/DDBJ whole genome shotgun (WGS) entry which is preliminary data.</text>
</comment>
<dbReference type="Proteomes" id="UP000037507">
    <property type="component" value="Unassembled WGS sequence"/>
</dbReference>
<dbReference type="EMBL" id="LFYT02000014">
    <property type="protein sequence ID" value="PVE42452.1"/>
    <property type="molecule type" value="Genomic_DNA"/>
</dbReference>
<organism evidence="7 8">
    <name type="scientific">Limnohabitans planktonicus II-D5</name>
    <dbReference type="NCBI Taxonomy" id="1293045"/>
    <lineage>
        <taxon>Bacteria</taxon>
        <taxon>Pseudomonadati</taxon>
        <taxon>Pseudomonadota</taxon>
        <taxon>Betaproteobacteria</taxon>
        <taxon>Burkholderiales</taxon>
        <taxon>Comamonadaceae</taxon>
        <taxon>Limnohabitans</taxon>
    </lineage>
</organism>
<accession>A0A2T7UCU8</accession>
<dbReference type="InterPro" id="IPR010432">
    <property type="entry name" value="RDD"/>
</dbReference>
<feature type="transmembrane region" description="Helical" evidence="5">
    <location>
        <begin position="118"/>
        <end position="136"/>
    </location>
</feature>
<evidence type="ECO:0000256" key="1">
    <source>
        <dbReference type="ARBA" id="ARBA00004141"/>
    </source>
</evidence>
<comment type="subcellular location">
    <subcellularLocation>
        <location evidence="1">Membrane</location>
        <topology evidence="1">Multi-pass membrane protein</topology>
    </subcellularLocation>
</comment>
<feature type="domain" description="RDD" evidence="6">
    <location>
        <begin position="18"/>
        <end position="172"/>
    </location>
</feature>
<sequence>MTRNVTDDLSPDCPCIAPSLSRRMACWLYEGMLLFGVLVSSGLVYFVTAYWLTGLAPGDMNLHPRLKSGFQASSFLVLGLYFIWMWRRGQTLAMKTWRIQIVDTAGQKISRKTAFKRYLSSWLWFMPPLAVSYALGLSMIELMVLTLGWVAIWGVLSRFHPQGQFWHDVFAGTRLITAAP</sequence>
<evidence type="ECO:0000313" key="8">
    <source>
        <dbReference type="Proteomes" id="UP000037507"/>
    </source>
</evidence>
<dbReference type="OrthoDB" id="5298807at2"/>
<keyword evidence="4 5" id="KW-0472">Membrane</keyword>
<evidence type="ECO:0000256" key="2">
    <source>
        <dbReference type="ARBA" id="ARBA00022692"/>
    </source>
</evidence>
<evidence type="ECO:0000313" key="7">
    <source>
        <dbReference type="EMBL" id="PVE42452.1"/>
    </source>
</evidence>
<keyword evidence="8" id="KW-1185">Reference proteome</keyword>
<evidence type="ECO:0000256" key="3">
    <source>
        <dbReference type="ARBA" id="ARBA00022989"/>
    </source>
</evidence>
<keyword evidence="2 5" id="KW-0812">Transmembrane</keyword>
<feature type="transmembrane region" description="Helical" evidence="5">
    <location>
        <begin position="27"/>
        <end position="48"/>
    </location>
</feature>
<protein>
    <submittedName>
        <fullName evidence="7">RDD family protein</fullName>
    </submittedName>
</protein>